<keyword evidence="1" id="KW-0732">Signal</keyword>
<dbReference type="EMBL" id="GISG01103180">
    <property type="protein sequence ID" value="MBA4637189.1"/>
    <property type="molecule type" value="Transcribed_RNA"/>
</dbReference>
<name>A0A7C9DHC0_OPUST</name>
<proteinExistence type="predicted"/>
<dbReference type="AlphaFoldDB" id="A0A7C9DHC0"/>
<evidence type="ECO:0000256" key="1">
    <source>
        <dbReference type="SAM" id="SignalP"/>
    </source>
</evidence>
<accession>A0A7C9DHC0</accession>
<sequence length="134" mass="15100">MCVCVCMEAPFLCACMHLFFNLWNFPQARGIQSDLGEAIMKSEVIHTLSGPSYKLQRILVRKPKKQPHCQTFYQNTNPHTKMRLYPLQQRSFMILPGNTELSAAPEDLEEDGLIARNPELGRGGGIIILVPSLV</sequence>
<feature type="chain" id="PRO_5027990564" evidence="1">
    <location>
        <begin position="31"/>
        <end position="134"/>
    </location>
</feature>
<feature type="signal peptide" evidence="1">
    <location>
        <begin position="1"/>
        <end position="30"/>
    </location>
</feature>
<organism evidence="2">
    <name type="scientific">Opuntia streptacantha</name>
    <name type="common">Prickly pear cactus</name>
    <name type="synonym">Opuntia cardona</name>
    <dbReference type="NCBI Taxonomy" id="393608"/>
    <lineage>
        <taxon>Eukaryota</taxon>
        <taxon>Viridiplantae</taxon>
        <taxon>Streptophyta</taxon>
        <taxon>Embryophyta</taxon>
        <taxon>Tracheophyta</taxon>
        <taxon>Spermatophyta</taxon>
        <taxon>Magnoliopsida</taxon>
        <taxon>eudicotyledons</taxon>
        <taxon>Gunneridae</taxon>
        <taxon>Pentapetalae</taxon>
        <taxon>Caryophyllales</taxon>
        <taxon>Cactineae</taxon>
        <taxon>Cactaceae</taxon>
        <taxon>Opuntioideae</taxon>
        <taxon>Opuntia</taxon>
    </lineage>
</organism>
<reference evidence="2" key="1">
    <citation type="journal article" date="2013" name="J. Plant Res.">
        <title>Effect of fungi and light on seed germination of three Opuntia species from semiarid lands of central Mexico.</title>
        <authorList>
            <person name="Delgado-Sanchez P."/>
            <person name="Jimenez-Bremont J.F."/>
            <person name="Guerrero-Gonzalez Mde L."/>
            <person name="Flores J."/>
        </authorList>
    </citation>
    <scope>NUCLEOTIDE SEQUENCE</scope>
    <source>
        <tissue evidence="2">Cladode</tissue>
    </source>
</reference>
<evidence type="ECO:0000313" key="2">
    <source>
        <dbReference type="EMBL" id="MBA4637189.1"/>
    </source>
</evidence>
<protein>
    <submittedName>
        <fullName evidence="2">Uncharacterized protein</fullName>
    </submittedName>
</protein>
<reference evidence="2" key="2">
    <citation type="submission" date="2020-07" db="EMBL/GenBank/DDBJ databases">
        <authorList>
            <person name="Vera ALvarez R."/>
            <person name="Arias-Moreno D.M."/>
            <person name="Jimenez-Jacinto V."/>
            <person name="Jimenez-Bremont J.F."/>
            <person name="Swaminathan K."/>
            <person name="Moose S.P."/>
            <person name="Guerrero-Gonzalez M.L."/>
            <person name="Marino-Ramirez L."/>
            <person name="Landsman D."/>
            <person name="Rodriguez-Kessler M."/>
            <person name="Delgado-Sanchez P."/>
        </authorList>
    </citation>
    <scope>NUCLEOTIDE SEQUENCE</scope>
    <source>
        <tissue evidence="2">Cladode</tissue>
    </source>
</reference>